<accession>A0AAU7DQ35</accession>
<evidence type="ECO:0000256" key="2">
    <source>
        <dbReference type="SAM" id="SignalP"/>
    </source>
</evidence>
<protein>
    <submittedName>
        <fullName evidence="3">Uncharacterized protein</fullName>
    </submittedName>
</protein>
<dbReference type="AlphaFoldDB" id="A0AAU7DQ35"/>
<name>A0AAU7DQ35_9BACT</name>
<evidence type="ECO:0000256" key="1">
    <source>
        <dbReference type="SAM" id="MobiDB-lite"/>
    </source>
</evidence>
<feature type="signal peptide" evidence="2">
    <location>
        <begin position="1"/>
        <end position="30"/>
    </location>
</feature>
<reference evidence="3" key="1">
    <citation type="submission" date="2023-03" db="EMBL/GenBank/DDBJ databases">
        <title>Edaphobacter sp.</title>
        <authorList>
            <person name="Huber K.J."/>
            <person name="Papendorf J."/>
            <person name="Pilke C."/>
            <person name="Bunk B."/>
            <person name="Sproeer C."/>
            <person name="Pester M."/>
        </authorList>
    </citation>
    <scope>NUCLEOTIDE SEQUENCE</scope>
    <source>
        <strain evidence="3">DSM 110680</strain>
    </source>
</reference>
<dbReference type="EMBL" id="CP121196">
    <property type="protein sequence ID" value="XBH19153.1"/>
    <property type="molecule type" value="Genomic_DNA"/>
</dbReference>
<dbReference type="RefSeq" id="WP_348264368.1">
    <property type="nucleotide sequence ID" value="NZ_CP121196.1"/>
</dbReference>
<organism evidence="3">
    <name type="scientific">Telmatobacter sp. DSM 110680</name>
    <dbReference type="NCBI Taxonomy" id="3036704"/>
    <lineage>
        <taxon>Bacteria</taxon>
        <taxon>Pseudomonadati</taxon>
        <taxon>Acidobacteriota</taxon>
        <taxon>Terriglobia</taxon>
        <taxon>Terriglobales</taxon>
        <taxon>Acidobacteriaceae</taxon>
        <taxon>Telmatobacter</taxon>
    </lineage>
</organism>
<feature type="region of interest" description="Disordered" evidence="1">
    <location>
        <begin position="122"/>
        <end position="155"/>
    </location>
</feature>
<sequence>MNRFLSRVYLFSLVMTIVAAVAALPASGQAAPQDIPIGVTYICNGEHIYIENCNIRDTSDTSNCMVAHPDHLTPTGLNSYTYVSRGALKKLLPTCTQPSAKQVAAAKAFQQKQQDLYNANVQKAEQQMKAPSPTSYQQGGAAQVTPPKNAEERAMRRCVSSGRLPSSCTGNSLLGMFSGMISQILPGADKTPAPGPVMAGVFQGAGWRLDFIDGGVLVNCSFLSPNQESYSIKFEPNRTALIIDTRPKPLNLTFHPDGTISGPGPVTIQGVVAGGYTPGTSTPGHTETQSYNTTERMNANMIPGGAANANATYAGGGTYDVTTTHTSSTYVPGQSTPGTTSFVPRTATCPALNLTSKGAGVGIQTMQTDLLKTAFGGDKGPPTPAGIRMHGIFAASTGFSVEFYPESAILGCGPDAARAYPYTVMATGGGAQIKVEAPDHPLILGFNPDGSLVPTTTGPYQVHGRIVTGQDDNDDFTFAPMEQTCNLAALSPSKTIPMSGGSATMMSASATGSATGTGTGPANGGGTLSTSSATLGNATFTIVSGFPATPGQVNPLANHPYVLLRKSFNDTITQSGVNIPAGTTPFKFLGLACGNRTPDCQTIMNAIKAGAVSSVRADVNGGATFPGVPPGTYYLMISTRFNNQALVWLQAVRVNAGSNSMTLDARNATAIN</sequence>
<evidence type="ECO:0000313" key="3">
    <source>
        <dbReference type="EMBL" id="XBH19153.1"/>
    </source>
</evidence>
<keyword evidence="2" id="KW-0732">Signal</keyword>
<gene>
    <name evidence="3" type="ORF">P8935_07490</name>
</gene>
<proteinExistence type="predicted"/>
<feature type="chain" id="PRO_5043627274" evidence="2">
    <location>
        <begin position="31"/>
        <end position="672"/>
    </location>
</feature>